<dbReference type="SUPFAM" id="SSF54695">
    <property type="entry name" value="POZ domain"/>
    <property type="match status" value="1"/>
</dbReference>
<dbReference type="SMART" id="SM00875">
    <property type="entry name" value="BACK"/>
    <property type="match status" value="1"/>
</dbReference>
<evidence type="ECO:0000313" key="2">
    <source>
        <dbReference type="EMBL" id="CRK87525.1"/>
    </source>
</evidence>
<dbReference type="InterPro" id="IPR000210">
    <property type="entry name" value="BTB/POZ_dom"/>
</dbReference>
<dbReference type="EMBL" id="CVRI01000004">
    <property type="protein sequence ID" value="CRK87525.1"/>
    <property type="molecule type" value="Genomic_DNA"/>
</dbReference>
<feature type="domain" description="BTB" evidence="1">
    <location>
        <begin position="66"/>
        <end position="131"/>
    </location>
</feature>
<dbReference type="PROSITE" id="PS50097">
    <property type="entry name" value="BTB"/>
    <property type="match status" value="1"/>
</dbReference>
<gene>
    <name evidence="2" type="ORF">CLUMA_CG001326</name>
</gene>
<dbReference type="Proteomes" id="UP000183832">
    <property type="component" value="Unassembled WGS sequence"/>
</dbReference>
<dbReference type="STRING" id="568069.A0A1J1HHP5"/>
<organism evidence="2 3">
    <name type="scientific">Clunio marinus</name>
    <dbReference type="NCBI Taxonomy" id="568069"/>
    <lineage>
        <taxon>Eukaryota</taxon>
        <taxon>Metazoa</taxon>
        <taxon>Ecdysozoa</taxon>
        <taxon>Arthropoda</taxon>
        <taxon>Hexapoda</taxon>
        <taxon>Insecta</taxon>
        <taxon>Pterygota</taxon>
        <taxon>Neoptera</taxon>
        <taxon>Endopterygota</taxon>
        <taxon>Diptera</taxon>
        <taxon>Nematocera</taxon>
        <taxon>Chironomoidea</taxon>
        <taxon>Chironomidae</taxon>
        <taxon>Clunio</taxon>
    </lineage>
</organism>
<accession>A0A1J1HHP5</accession>
<dbReference type="Gene3D" id="3.30.710.10">
    <property type="entry name" value="Potassium Channel Kv1.1, Chain A"/>
    <property type="match status" value="1"/>
</dbReference>
<evidence type="ECO:0000313" key="3">
    <source>
        <dbReference type="Proteomes" id="UP000183832"/>
    </source>
</evidence>
<dbReference type="Gene3D" id="1.25.40.420">
    <property type="match status" value="1"/>
</dbReference>
<dbReference type="PANTHER" id="PTHR22667:SF0">
    <property type="entry name" value="AT01380P-RELATED"/>
    <property type="match status" value="1"/>
</dbReference>
<reference evidence="2 3" key="1">
    <citation type="submission" date="2015-04" db="EMBL/GenBank/DDBJ databases">
        <authorList>
            <person name="Syromyatnikov M.Y."/>
            <person name="Popov V.N."/>
        </authorList>
    </citation>
    <scope>NUCLEOTIDE SEQUENCE [LARGE SCALE GENOMIC DNA]</scope>
</reference>
<dbReference type="SMART" id="SM00225">
    <property type="entry name" value="BTB"/>
    <property type="match status" value="1"/>
</dbReference>
<protein>
    <submittedName>
        <fullName evidence="2">CLUMA_CG001326, isoform A</fullName>
    </submittedName>
</protein>
<proteinExistence type="predicted"/>
<dbReference type="Pfam" id="PF07707">
    <property type="entry name" value="BACK"/>
    <property type="match status" value="1"/>
</dbReference>
<evidence type="ECO:0000259" key="1">
    <source>
        <dbReference type="PROSITE" id="PS50097"/>
    </source>
</evidence>
<keyword evidence="3" id="KW-1185">Reference proteome</keyword>
<sequence length="370" mass="43628">MSKKFNSKLKKCQKESSDEATQQEVFLRSMSAMGIVPKKFNEEESSANFPQVYEIIEKILKSREHCDLNIVIGSESFECHMNVLKSYSEYFQKSEKSLKSGTIELPEDKVTPEAFNVIYAWMLADESEIPRLHFARIFKAAKFLEIKELLSQIMCFIDENVIGEREALSIYLEAKEINEKTLQGFMMKKISKIFLTFVASWEYLQLTEEEVTQLLQSNRLGVNSELDILFAVIRWSQHEWPSRKSSLSHLMKCVRFELIQSWQLVELKKYPKEFEHIFKMKEIQAMIDDAISLISLRNAQHDGDGDQDPFPATIHRRIINDPMWNSFEFEKNSNLYHNYRNFCIYLKQFDAVHWRKVKYSNPKHELQTLI</sequence>
<dbReference type="OrthoDB" id="6350321at2759"/>
<dbReference type="AlphaFoldDB" id="A0A1J1HHP5"/>
<dbReference type="CDD" id="cd18186">
    <property type="entry name" value="BTB_POZ_ZBTB_KLHL-like"/>
    <property type="match status" value="1"/>
</dbReference>
<name>A0A1J1HHP5_9DIPT</name>
<dbReference type="InterPro" id="IPR011705">
    <property type="entry name" value="BACK"/>
</dbReference>
<dbReference type="InterPro" id="IPR011333">
    <property type="entry name" value="SKP1/BTB/POZ_sf"/>
</dbReference>
<dbReference type="PANTHER" id="PTHR22667">
    <property type="entry name" value="AT01380P-RELATED"/>
    <property type="match status" value="1"/>
</dbReference>
<dbReference type="Pfam" id="PF00651">
    <property type="entry name" value="BTB"/>
    <property type="match status" value="1"/>
</dbReference>